<evidence type="ECO:0000313" key="2">
    <source>
        <dbReference type="EMBL" id="PLW38333.1"/>
    </source>
</evidence>
<proteinExistence type="predicted"/>
<dbReference type="AlphaFoldDB" id="A0A2N5UTL1"/>
<dbReference type="EMBL" id="PGCI01000093">
    <property type="protein sequence ID" value="PLW41110.1"/>
    <property type="molecule type" value="Genomic_DNA"/>
</dbReference>
<keyword evidence="4" id="KW-1185">Reference proteome</keyword>
<evidence type="ECO:0000313" key="5">
    <source>
        <dbReference type="Proteomes" id="UP000235392"/>
    </source>
</evidence>
<protein>
    <submittedName>
        <fullName evidence="3">Uncharacterized protein</fullName>
    </submittedName>
</protein>
<dbReference type="Proteomes" id="UP000235388">
    <property type="component" value="Unassembled WGS sequence"/>
</dbReference>
<feature type="region of interest" description="Disordered" evidence="1">
    <location>
        <begin position="1"/>
        <end position="108"/>
    </location>
</feature>
<evidence type="ECO:0000313" key="3">
    <source>
        <dbReference type="EMBL" id="PLW41110.1"/>
    </source>
</evidence>
<feature type="compositionally biased region" description="Low complexity" evidence="1">
    <location>
        <begin position="53"/>
        <end position="67"/>
    </location>
</feature>
<evidence type="ECO:0000256" key="1">
    <source>
        <dbReference type="SAM" id="MobiDB-lite"/>
    </source>
</evidence>
<gene>
    <name evidence="2" type="ORF">PCANC_24615</name>
    <name evidence="3" type="ORF">PCASD_11845</name>
</gene>
<sequence>MLLADINPGGARHGYLPMSTTQSPRPSRDSSNRSNCTGEGNGTDSARSRRRWGSSWWTTTSSRLSRMLQRRRRSVKGNEAGQGARGSGRGRRALRRPAGGQQAVTRRVKCWSPSASISPASWPPACTEISWASRLSSLVEPTPSSLNSQAPRLINRPSGV</sequence>
<feature type="region of interest" description="Disordered" evidence="1">
    <location>
        <begin position="140"/>
        <end position="160"/>
    </location>
</feature>
<dbReference type="EMBL" id="PGCJ01000209">
    <property type="protein sequence ID" value="PLW38333.1"/>
    <property type="molecule type" value="Genomic_DNA"/>
</dbReference>
<reference evidence="4 5" key="1">
    <citation type="submission" date="2017-11" db="EMBL/GenBank/DDBJ databases">
        <title>De novo assembly and phasing of dikaryotic genomes from two isolates of Puccinia coronata f. sp. avenae, the causal agent of oat crown rust.</title>
        <authorList>
            <person name="Miller M.E."/>
            <person name="Zhang Y."/>
            <person name="Omidvar V."/>
            <person name="Sperschneider J."/>
            <person name="Schwessinger B."/>
            <person name="Raley C."/>
            <person name="Palmer J.M."/>
            <person name="Garnica D."/>
            <person name="Upadhyaya N."/>
            <person name="Rathjen J."/>
            <person name="Taylor J.M."/>
            <person name="Park R.F."/>
            <person name="Dodds P.N."/>
            <person name="Hirsch C.D."/>
            <person name="Kianian S.F."/>
            <person name="Figueroa M."/>
        </authorList>
    </citation>
    <scope>NUCLEOTIDE SEQUENCE [LARGE SCALE GENOMIC DNA]</scope>
    <source>
        <strain evidence="2">12NC29</strain>
        <strain evidence="3">12SD80</strain>
    </source>
</reference>
<evidence type="ECO:0000313" key="4">
    <source>
        <dbReference type="Proteomes" id="UP000235388"/>
    </source>
</evidence>
<comment type="caution">
    <text evidence="3">The sequence shown here is derived from an EMBL/GenBank/DDBJ whole genome shotgun (WGS) entry which is preliminary data.</text>
</comment>
<organism evidence="3 5">
    <name type="scientific">Puccinia coronata f. sp. avenae</name>
    <dbReference type="NCBI Taxonomy" id="200324"/>
    <lineage>
        <taxon>Eukaryota</taxon>
        <taxon>Fungi</taxon>
        <taxon>Dikarya</taxon>
        <taxon>Basidiomycota</taxon>
        <taxon>Pucciniomycotina</taxon>
        <taxon>Pucciniomycetes</taxon>
        <taxon>Pucciniales</taxon>
        <taxon>Pucciniaceae</taxon>
        <taxon>Puccinia</taxon>
    </lineage>
</organism>
<accession>A0A2N5UTL1</accession>
<dbReference type="Proteomes" id="UP000235392">
    <property type="component" value="Unassembled WGS sequence"/>
</dbReference>
<name>A0A2N5UTL1_9BASI</name>